<dbReference type="EMBL" id="HBIZ01013596">
    <property type="protein sequence ID" value="CAE0755671.1"/>
    <property type="molecule type" value="Transcribed_RNA"/>
</dbReference>
<dbReference type="EMBL" id="HBIZ01013595">
    <property type="protein sequence ID" value="CAE0755670.1"/>
    <property type="molecule type" value="Transcribed_RNA"/>
</dbReference>
<dbReference type="PANTHER" id="PTHR44390">
    <property type="entry name" value="CENTROSOMAL PROTEIN OF 41 KDA"/>
    <property type="match status" value="1"/>
</dbReference>
<dbReference type="InterPro" id="IPR051889">
    <property type="entry name" value="CEP41"/>
</dbReference>
<comment type="subcellular location">
    <subcellularLocation>
        <location evidence="1">Cytoplasm</location>
        <location evidence="1">Cytoskeleton</location>
        <location evidence="1">Cilium basal body</location>
    </subcellularLocation>
    <subcellularLocation>
        <location evidence="2">Cytoplasm</location>
        <location evidence="2">Cytoskeleton</location>
        <location evidence="2">Microtubule organizing center</location>
        <location evidence="2">Centrosome</location>
    </subcellularLocation>
</comment>
<dbReference type="Pfam" id="PF00581">
    <property type="entry name" value="Rhodanese"/>
    <property type="match status" value="1"/>
</dbReference>
<dbReference type="InterPro" id="IPR036873">
    <property type="entry name" value="Rhodanese-like_dom_sf"/>
</dbReference>
<keyword evidence="3" id="KW-0813">Transport</keyword>
<dbReference type="GO" id="GO:0005813">
    <property type="term" value="C:centrosome"/>
    <property type="evidence" value="ECO:0007669"/>
    <property type="project" value="UniProtKB-SubCell"/>
</dbReference>
<comment type="similarity">
    <text evidence="10">Belongs to the CEP41 family.</text>
</comment>
<keyword evidence="5" id="KW-0970">Cilium biogenesis/degradation</keyword>
<evidence type="ECO:0000256" key="7">
    <source>
        <dbReference type="ARBA" id="ARBA00023069"/>
    </source>
</evidence>
<dbReference type="Gene3D" id="3.40.250.10">
    <property type="entry name" value="Rhodanese-like domain"/>
    <property type="match status" value="1"/>
</dbReference>
<evidence type="ECO:0000256" key="6">
    <source>
        <dbReference type="ARBA" id="ARBA00022927"/>
    </source>
</evidence>
<keyword evidence="9" id="KW-0966">Cell projection</keyword>
<keyword evidence="7" id="KW-0969">Cilium</keyword>
<evidence type="ECO:0000256" key="2">
    <source>
        <dbReference type="ARBA" id="ARBA00004300"/>
    </source>
</evidence>
<evidence type="ECO:0000313" key="14">
    <source>
        <dbReference type="EMBL" id="CAE0755671.1"/>
    </source>
</evidence>
<evidence type="ECO:0000256" key="10">
    <source>
        <dbReference type="ARBA" id="ARBA00038465"/>
    </source>
</evidence>
<feature type="region of interest" description="Disordered" evidence="11">
    <location>
        <begin position="1"/>
        <end position="41"/>
    </location>
</feature>
<dbReference type="GO" id="GO:0015031">
    <property type="term" value="P:protein transport"/>
    <property type="evidence" value="ECO:0007669"/>
    <property type="project" value="UniProtKB-KW"/>
</dbReference>
<gene>
    <name evidence="13" type="ORF">PCAR00345_LOCUS8258</name>
    <name evidence="14" type="ORF">PCAR00345_LOCUS8259</name>
</gene>
<dbReference type="SMART" id="SM00450">
    <property type="entry name" value="RHOD"/>
    <property type="match status" value="1"/>
</dbReference>
<dbReference type="GO" id="GO:0036064">
    <property type="term" value="C:ciliary basal body"/>
    <property type="evidence" value="ECO:0007669"/>
    <property type="project" value="TreeGrafter"/>
</dbReference>
<reference evidence="13" key="1">
    <citation type="submission" date="2021-01" db="EMBL/GenBank/DDBJ databases">
        <authorList>
            <person name="Corre E."/>
            <person name="Pelletier E."/>
            <person name="Niang G."/>
            <person name="Scheremetjew M."/>
            <person name="Finn R."/>
            <person name="Kale V."/>
            <person name="Holt S."/>
            <person name="Cochrane G."/>
            <person name="Meng A."/>
            <person name="Brown T."/>
            <person name="Cohen L."/>
        </authorList>
    </citation>
    <scope>NUCLEOTIDE SEQUENCE</scope>
    <source>
        <strain evidence="13">CCMP645</strain>
    </source>
</reference>
<dbReference type="AlphaFoldDB" id="A0A6S9SA23"/>
<sequence length="279" mass="29994">MLSPPGGPPPKTACSTTSTSSKFNKTGKYRNVSSRLDTGPNMRKILAQYEGTSGPNARPKQKNEYFSTMKPLTLAKLLEPCIEEEESVYKFDADEVASVASAVSSVVLKDADATPAQQHGNLLILDLRSFEEYEKCHIYGAMHYDRTDLNKSTNNFPREVYFFKGSADSDKIVLLYDEDGKGLGEAGNHFVEKGVENTYVLAGGFKGVCSRCPHILSAEPPEGSCTVESLSAGMAARGRSESGRCSTACSSCTQNTNLSSCVSAAAKNASSKKIAGPWK</sequence>
<dbReference type="PANTHER" id="PTHR44390:SF1">
    <property type="entry name" value="CENTROSOMAL PROTEIN OF 41 KDA"/>
    <property type="match status" value="1"/>
</dbReference>
<evidence type="ECO:0000256" key="11">
    <source>
        <dbReference type="SAM" id="MobiDB-lite"/>
    </source>
</evidence>
<proteinExistence type="inferred from homology"/>
<evidence type="ECO:0000256" key="9">
    <source>
        <dbReference type="ARBA" id="ARBA00023273"/>
    </source>
</evidence>
<organism evidence="13">
    <name type="scientific">Chrysotila carterae</name>
    <name type="common">Marine alga</name>
    <name type="synonym">Syracosphaera carterae</name>
    <dbReference type="NCBI Taxonomy" id="13221"/>
    <lineage>
        <taxon>Eukaryota</taxon>
        <taxon>Haptista</taxon>
        <taxon>Haptophyta</taxon>
        <taxon>Prymnesiophyceae</taxon>
        <taxon>Isochrysidales</taxon>
        <taxon>Isochrysidaceae</taxon>
        <taxon>Chrysotila</taxon>
    </lineage>
</organism>
<feature type="compositionally biased region" description="Pro residues" evidence="11">
    <location>
        <begin position="1"/>
        <end position="11"/>
    </location>
</feature>
<dbReference type="PROSITE" id="PS50206">
    <property type="entry name" value="RHODANESE_3"/>
    <property type="match status" value="1"/>
</dbReference>
<dbReference type="SUPFAM" id="SSF52821">
    <property type="entry name" value="Rhodanese/Cell cycle control phosphatase"/>
    <property type="match status" value="1"/>
</dbReference>
<evidence type="ECO:0000256" key="1">
    <source>
        <dbReference type="ARBA" id="ARBA00004120"/>
    </source>
</evidence>
<keyword evidence="6" id="KW-0653">Protein transport</keyword>
<protein>
    <recommendedName>
        <fullName evidence="12">Rhodanese domain-containing protein</fullName>
    </recommendedName>
</protein>
<evidence type="ECO:0000256" key="8">
    <source>
        <dbReference type="ARBA" id="ARBA00023212"/>
    </source>
</evidence>
<evidence type="ECO:0000256" key="5">
    <source>
        <dbReference type="ARBA" id="ARBA00022794"/>
    </source>
</evidence>
<evidence type="ECO:0000256" key="4">
    <source>
        <dbReference type="ARBA" id="ARBA00022490"/>
    </source>
</evidence>
<feature type="domain" description="Rhodanese" evidence="12">
    <location>
        <begin position="118"/>
        <end position="217"/>
    </location>
</feature>
<dbReference type="InterPro" id="IPR001763">
    <property type="entry name" value="Rhodanese-like_dom"/>
</dbReference>
<evidence type="ECO:0000313" key="13">
    <source>
        <dbReference type="EMBL" id="CAE0755670.1"/>
    </source>
</evidence>
<keyword evidence="8" id="KW-0206">Cytoskeleton</keyword>
<dbReference type="GO" id="GO:0060271">
    <property type="term" value="P:cilium assembly"/>
    <property type="evidence" value="ECO:0007669"/>
    <property type="project" value="TreeGrafter"/>
</dbReference>
<evidence type="ECO:0000256" key="3">
    <source>
        <dbReference type="ARBA" id="ARBA00022448"/>
    </source>
</evidence>
<accession>A0A6S9SA23</accession>
<keyword evidence="4" id="KW-0963">Cytoplasm</keyword>
<evidence type="ECO:0000259" key="12">
    <source>
        <dbReference type="PROSITE" id="PS50206"/>
    </source>
</evidence>
<dbReference type="CDD" id="cd00158">
    <property type="entry name" value="RHOD"/>
    <property type="match status" value="1"/>
</dbReference>
<name>A0A6S9SA23_CHRCT</name>